<dbReference type="InterPro" id="IPR016496">
    <property type="entry name" value="GTPase_HflX"/>
</dbReference>
<protein>
    <recommendedName>
        <fullName evidence="1">Hflx-type G domain-containing protein</fullName>
    </recommendedName>
</protein>
<dbReference type="InterPro" id="IPR030394">
    <property type="entry name" value="G_HFLX_dom"/>
</dbReference>
<feature type="domain" description="Hflx-type G" evidence="1">
    <location>
        <begin position="1"/>
        <end position="76"/>
    </location>
</feature>
<sequence length="123" mass="13773">MKNGNEFLLADTVGFIQKLPTMLVAAFTATLEEISELLLLVQLVDLGHPLAEQQIEAVDKVLLELDVSSIPRLMVWSKDTVVWVEALIQFDRGEFLSTVYQVGVVEKTEEPLIKFDTVLDGKK</sequence>
<feature type="non-terminal residue" evidence="2">
    <location>
        <position position="1"/>
    </location>
</feature>
<evidence type="ECO:0000313" key="3">
    <source>
        <dbReference type="Proteomes" id="UP000685013"/>
    </source>
</evidence>
<gene>
    <name evidence="2" type="ORF">SDJN03_01900</name>
</gene>
<comment type="caution">
    <text evidence="2">The sequence shown here is derived from an EMBL/GenBank/DDBJ whole genome shotgun (WGS) entry which is preliminary data.</text>
</comment>
<dbReference type="PANTHER" id="PTHR10229:SF0">
    <property type="entry name" value="GTP-BINDING PROTEIN 6-RELATED"/>
    <property type="match status" value="1"/>
</dbReference>
<name>A0AAV6PC60_9ROSI</name>
<dbReference type="PROSITE" id="PS51705">
    <property type="entry name" value="G_HFLX"/>
    <property type="match status" value="1"/>
</dbReference>
<evidence type="ECO:0000313" key="2">
    <source>
        <dbReference type="EMBL" id="KAG6608558.1"/>
    </source>
</evidence>
<accession>A0AAV6PC60</accession>
<dbReference type="PANTHER" id="PTHR10229">
    <property type="entry name" value="GTP-BINDING PROTEIN HFLX"/>
    <property type="match status" value="1"/>
</dbReference>
<dbReference type="GO" id="GO:0005737">
    <property type="term" value="C:cytoplasm"/>
    <property type="evidence" value="ECO:0007669"/>
    <property type="project" value="TreeGrafter"/>
</dbReference>
<dbReference type="Proteomes" id="UP000685013">
    <property type="component" value="Chromosome 1"/>
</dbReference>
<dbReference type="EMBL" id="JAGKQH010000001">
    <property type="protein sequence ID" value="KAG6608558.1"/>
    <property type="molecule type" value="Genomic_DNA"/>
</dbReference>
<proteinExistence type="predicted"/>
<keyword evidence="3" id="KW-1185">Reference proteome</keyword>
<dbReference type="AlphaFoldDB" id="A0AAV6PC60"/>
<organism evidence="2 3">
    <name type="scientific">Cucurbita argyrosperma subsp. sororia</name>
    <dbReference type="NCBI Taxonomy" id="37648"/>
    <lineage>
        <taxon>Eukaryota</taxon>
        <taxon>Viridiplantae</taxon>
        <taxon>Streptophyta</taxon>
        <taxon>Embryophyta</taxon>
        <taxon>Tracheophyta</taxon>
        <taxon>Spermatophyta</taxon>
        <taxon>Magnoliopsida</taxon>
        <taxon>eudicotyledons</taxon>
        <taxon>Gunneridae</taxon>
        <taxon>Pentapetalae</taxon>
        <taxon>rosids</taxon>
        <taxon>fabids</taxon>
        <taxon>Cucurbitales</taxon>
        <taxon>Cucurbitaceae</taxon>
        <taxon>Cucurbiteae</taxon>
        <taxon>Cucurbita</taxon>
    </lineage>
</organism>
<dbReference type="GO" id="GO:0005525">
    <property type="term" value="F:GTP binding"/>
    <property type="evidence" value="ECO:0007669"/>
    <property type="project" value="InterPro"/>
</dbReference>
<dbReference type="GO" id="GO:0043022">
    <property type="term" value="F:ribosome binding"/>
    <property type="evidence" value="ECO:0007669"/>
    <property type="project" value="TreeGrafter"/>
</dbReference>
<reference evidence="2 3" key="1">
    <citation type="journal article" date="2021" name="Hortic Res">
        <title>The domestication of Cucurbita argyrosperma as revealed by the genome of its wild relative.</title>
        <authorList>
            <person name="Barrera-Redondo J."/>
            <person name="Sanchez-de la Vega G."/>
            <person name="Aguirre-Liguori J.A."/>
            <person name="Castellanos-Morales G."/>
            <person name="Gutierrez-Guerrero Y.T."/>
            <person name="Aguirre-Dugua X."/>
            <person name="Aguirre-Planter E."/>
            <person name="Tenaillon M.I."/>
            <person name="Lira-Saade R."/>
            <person name="Eguiarte L.E."/>
        </authorList>
    </citation>
    <scope>NUCLEOTIDE SEQUENCE [LARGE SCALE GENOMIC DNA]</scope>
    <source>
        <strain evidence="2">JBR-2021</strain>
    </source>
</reference>
<evidence type="ECO:0000259" key="1">
    <source>
        <dbReference type="PROSITE" id="PS51705"/>
    </source>
</evidence>